<dbReference type="PANTHER" id="PTHR10434:SF11">
    <property type="entry name" value="1-ACYL-SN-GLYCEROL-3-PHOSPHATE ACYLTRANSFERASE"/>
    <property type="match status" value="1"/>
</dbReference>
<organism evidence="4 5">
    <name type="scientific">Mycobacterium simulans</name>
    <dbReference type="NCBI Taxonomy" id="627089"/>
    <lineage>
        <taxon>Bacteria</taxon>
        <taxon>Bacillati</taxon>
        <taxon>Actinomycetota</taxon>
        <taxon>Actinomycetes</taxon>
        <taxon>Mycobacteriales</taxon>
        <taxon>Mycobacteriaceae</taxon>
        <taxon>Mycobacterium</taxon>
    </lineage>
</organism>
<evidence type="ECO:0000313" key="4">
    <source>
        <dbReference type="EMBL" id="SOJ57500.1"/>
    </source>
</evidence>
<feature type="domain" description="Phospholipid/glycerol acyltransferase" evidence="3">
    <location>
        <begin position="54"/>
        <end position="173"/>
    </location>
</feature>
<dbReference type="Proteomes" id="UP000554965">
    <property type="component" value="Unassembled WGS sequence"/>
</dbReference>
<evidence type="ECO:0000313" key="5">
    <source>
        <dbReference type="Proteomes" id="UP000554965"/>
    </source>
</evidence>
<reference evidence="4 5" key="1">
    <citation type="submission" date="2017-10" db="EMBL/GenBank/DDBJ databases">
        <authorList>
            <consortium name="Urmite Genomes"/>
        </authorList>
    </citation>
    <scope>NUCLEOTIDE SEQUENCE [LARGE SCALE GENOMIC DNA]</scope>
    <source>
        <strain evidence="4 5">FB-527</strain>
    </source>
</reference>
<gene>
    <name evidence="4" type="ORF">MSIMFB_04978</name>
</gene>
<protein>
    <recommendedName>
        <fullName evidence="3">Phospholipid/glycerol acyltransferase domain-containing protein</fullName>
    </recommendedName>
</protein>
<keyword evidence="2" id="KW-0012">Acyltransferase</keyword>
<keyword evidence="1" id="KW-0808">Transferase</keyword>
<keyword evidence="5" id="KW-1185">Reference proteome</keyword>
<evidence type="ECO:0000256" key="1">
    <source>
        <dbReference type="ARBA" id="ARBA00022679"/>
    </source>
</evidence>
<dbReference type="SMART" id="SM00563">
    <property type="entry name" value="PlsC"/>
    <property type="match status" value="1"/>
</dbReference>
<dbReference type="InterPro" id="IPR002123">
    <property type="entry name" value="Plipid/glycerol_acylTrfase"/>
</dbReference>
<sequence>MSAKQSPHLRRCMSRRRRVIRFVLQRIVLRTLLAVKTRTTVEGRENVADLRPPFVVVANHASHLDTAVIVSRMPYRVVRQLAVGAAADHFYTNWLTRLATSLAFNTYPIHRCSGASRPEKGMSARHLALGVPLLIYPEGTRSRNGTMAVFRPGVAALCVDANVPCVPVALKGTGEAMPVGRSWPVAGRPAVHMTIGRPLVPLSTEDATAFNARIMAAVNAMRTCPAVRPGSTDRLDLVSAEKS</sequence>
<accession>A0A7Z7IS02</accession>
<proteinExistence type="predicted"/>
<dbReference type="GO" id="GO:0006654">
    <property type="term" value="P:phosphatidic acid biosynthetic process"/>
    <property type="evidence" value="ECO:0007669"/>
    <property type="project" value="TreeGrafter"/>
</dbReference>
<dbReference type="CDD" id="cd07989">
    <property type="entry name" value="LPLAT_AGPAT-like"/>
    <property type="match status" value="1"/>
</dbReference>
<dbReference type="PANTHER" id="PTHR10434">
    <property type="entry name" value="1-ACYL-SN-GLYCEROL-3-PHOSPHATE ACYLTRANSFERASE"/>
    <property type="match status" value="1"/>
</dbReference>
<comment type="caution">
    <text evidence="4">The sequence shown here is derived from an EMBL/GenBank/DDBJ whole genome shotgun (WGS) entry which is preliminary data.</text>
</comment>
<dbReference type="AlphaFoldDB" id="A0A7Z7IS02"/>
<evidence type="ECO:0000259" key="3">
    <source>
        <dbReference type="SMART" id="SM00563"/>
    </source>
</evidence>
<name>A0A7Z7IS02_9MYCO</name>
<dbReference type="Pfam" id="PF01553">
    <property type="entry name" value="Acyltransferase"/>
    <property type="match status" value="1"/>
</dbReference>
<evidence type="ECO:0000256" key="2">
    <source>
        <dbReference type="ARBA" id="ARBA00023315"/>
    </source>
</evidence>
<dbReference type="SUPFAM" id="SSF69593">
    <property type="entry name" value="Glycerol-3-phosphate (1)-acyltransferase"/>
    <property type="match status" value="1"/>
</dbReference>
<dbReference type="GO" id="GO:0003841">
    <property type="term" value="F:1-acylglycerol-3-phosphate O-acyltransferase activity"/>
    <property type="evidence" value="ECO:0007669"/>
    <property type="project" value="TreeGrafter"/>
</dbReference>
<dbReference type="RefSeq" id="WP_222106509.1">
    <property type="nucleotide sequence ID" value="NZ_OCTY01000002.1"/>
</dbReference>
<dbReference type="EMBL" id="OCTY01000002">
    <property type="protein sequence ID" value="SOJ57500.1"/>
    <property type="molecule type" value="Genomic_DNA"/>
</dbReference>